<evidence type="ECO:0000313" key="1">
    <source>
        <dbReference type="EMBL" id="RDD89064.1"/>
    </source>
</evidence>
<proteinExistence type="predicted"/>
<organism evidence="1 2">
    <name type="scientific">Streptomyces parvulus</name>
    <dbReference type="NCBI Taxonomy" id="146923"/>
    <lineage>
        <taxon>Bacteria</taxon>
        <taxon>Bacillati</taxon>
        <taxon>Actinomycetota</taxon>
        <taxon>Actinomycetes</taxon>
        <taxon>Kitasatosporales</taxon>
        <taxon>Streptomycetaceae</taxon>
        <taxon>Streptomyces</taxon>
    </lineage>
</organism>
<sequence>MIRPQLSADGLAVRLPIAARAESILDDLALAYAEDPDTVGALLTHHGDNVRALDHAIYAHDMPEYERAMRAAAADGSREALAAEAPIAADLDDLLDPDSAITLAGRITRLAGRIRHTPAQNRKTHP</sequence>
<dbReference type="EMBL" id="QQBH01000005">
    <property type="protein sequence ID" value="RDD89064.1"/>
    <property type="molecule type" value="Genomic_DNA"/>
</dbReference>
<reference evidence="1 2" key="1">
    <citation type="submission" date="2018-07" db="EMBL/GenBank/DDBJ databases">
        <title>Genome guided investigation of antibiotics producing actinomycetales strain isolated from a Macau mangrove ecosystem.</title>
        <authorList>
            <person name="Hu D."/>
        </authorList>
    </citation>
    <scope>NUCLEOTIDE SEQUENCE [LARGE SCALE GENOMIC DNA]</scope>
    <source>
        <strain evidence="1 2">2297</strain>
    </source>
</reference>
<evidence type="ECO:0000313" key="2">
    <source>
        <dbReference type="Proteomes" id="UP000253742"/>
    </source>
</evidence>
<dbReference type="Proteomes" id="UP000253742">
    <property type="component" value="Unassembled WGS sequence"/>
</dbReference>
<dbReference type="AlphaFoldDB" id="A0A369V7Q5"/>
<accession>A0A369V7Q5</accession>
<dbReference type="RefSeq" id="WP_114528204.1">
    <property type="nucleotide sequence ID" value="NZ_QQBH01000005.1"/>
</dbReference>
<gene>
    <name evidence="1" type="ORF">DVZ84_08625</name>
</gene>
<protein>
    <submittedName>
        <fullName evidence="1">Uncharacterized protein</fullName>
    </submittedName>
</protein>
<comment type="caution">
    <text evidence="1">The sequence shown here is derived from an EMBL/GenBank/DDBJ whole genome shotgun (WGS) entry which is preliminary data.</text>
</comment>
<dbReference type="OrthoDB" id="4245889at2"/>
<name>A0A369V7Q5_9ACTN</name>